<name>A0A445CFC7_ARAHY</name>
<comment type="caution">
    <text evidence="5">The sequence shown here is derived from an EMBL/GenBank/DDBJ whole genome shotgun (WGS) entry which is preliminary data.</text>
</comment>
<evidence type="ECO:0000313" key="6">
    <source>
        <dbReference type="Proteomes" id="UP000289738"/>
    </source>
</evidence>
<evidence type="ECO:0008006" key="7">
    <source>
        <dbReference type="Google" id="ProtNLM"/>
    </source>
</evidence>
<protein>
    <recommendedName>
        <fullName evidence="7">Beta-glucosidase</fullName>
    </recommendedName>
</protein>
<dbReference type="PANTHER" id="PTHR10353">
    <property type="entry name" value="GLYCOSYL HYDROLASE"/>
    <property type="match status" value="1"/>
</dbReference>
<feature type="signal peptide" evidence="4">
    <location>
        <begin position="1"/>
        <end position="30"/>
    </location>
</feature>
<dbReference type="GO" id="GO:0008422">
    <property type="term" value="F:beta-glucosidase activity"/>
    <property type="evidence" value="ECO:0007669"/>
    <property type="project" value="TreeGrafter"/>
</dbReference>
<gene>
    <name evidence="5" type="ORF">Ahy_A07g036140</name>
</gene>
<dbReference type="Proteomes" id="UP000289738">
    <property type="component" value="Chromosome A07"/>
</dbReference>
<comment type="similarity">
    <text evidence="1 3">Belongs to the glycosyl hydrolase 1 family.</text>
</comment>
<reference evidence="5 6" key="1">
    <citation type="submission" date="2019-01" db="EMBL/GenBank/DDBJ databases">
        <title>Sequencing of cultivated peanut Arachis hypogaea provides insights into genome evolution and oil improvement.</title>
        <authorList>
            <person name="Chen X."/>
        </authorList>
    </citation>
    <scope>NUCLEOTIDE SEQUENCE [LARGE SCALE GENOMIC DNA]</scope>
    <source>
        <strain evidence="6">cv. Fuhuasheng</strain>
        <tissue evidence="5">Leaves</tissue>
    </source>
</reference>
<dbReference type="GO" id="GO:0005975">
    <property type="term" value="P:carbohydrate metabolic process"/>
    <property type="evidence" value="ECO:0007669"/>
    <property type="project" value="InterPro"/>
</dbReference>
<sequence length="473" mass="53337">MGTVYCALPKPIMEVIVPTLLLCLLTLVAGGTPSSSPTPSIHPTHYTSTFNRSLFPPDFLFGVGTSAYQVEGAADIDGRGASIWDTFTKQHPEKIWDKSTGNPGAGFYHHYKDDIKVVKEMGLDSFRFSISWSRIFPKGKGAINPLGVKFYNNVIDEILANGLKPFVTLFHWDLPQALEDEYGGLLSPKVVEDFREYADFCFKTFGDRVKHWVTLNEPLSYSTNGYNGGTFAPGRCSNYVGNCSAGNSATEPYIVAHHFILSHAAAVRVYKTKYQAHQKGQIGVTLVTHYFEPKNNNDADRQAATRALEFMYAHPITYGDYPASMRSSVGERLPKFTKSESQMIKGSYDFLGVNYYSTYYAENAAPTTNKSFFTDMLATLSRVAQSRNDSIPIDVARKDGIRIRYHDNHLKFLLQAIKEGANVKGYYAWSYSDSYEWDAGYTVRFGLIYVDFKNNLKRYPKYSAFWLQKFLLK</sequence>
<proteinExistence type="inferred from homology"/>
<dbReference type="FunFam" id="3.20.20.80:FF:000022">
    <property type="entry name" value="Beta-glucosidase 11"/>
    <property type="match status" value="1"/>
</dbReference>
<keyword evidence="2" id="KW-0378">Hydrolase</keyword>
<dbReference type="InterPro" id="IPR033132">
    <property type="entry name" value="GH_1_N_CS"/>
</dbReference>
<evidence type="ECO:0000256" key="2">
    <source>
        <dbReference type="ARBA" id="ARBA00022801"/>
    </source>
</evidence>
<dbReference type="Gene3D" id="3.20.20.80">
    <property type="entry name" value="Glycosidases"/>
    <property type="match status" value="2"/>
</dbReference>
<dbReference type="PANTHER" id="PTHR10353:SF297">
    <property type="entry name" value="VICIANIN HYDROLASE-LIKE"/>
    <property type="match status" value="1"/>
</dbReference>
<keyword evidence="6" id="KW-1185">Reference proteome</keyword>
<evidence type="ECO:0000313" key="5">
    <source>
        <dbReference type="EMBL" id="RYR49618.1"/>
    </source>
</evidence>
<dbReference type="PRINTS" id="PR00131">
    <property type="entry name" value="GLHYDRLASE1"/>
</dbReference>
<dbReference type="PROSITE" id="PS00653">
    <property type="entry name" value="GLYCOSYL_HYDROL_F1_2"/>
    <property type="match status" value="1"/>
</dbReference>
<evidence type="ECO:0000256" key="1">
    <source>
        <dbReference type="ARBA" id="ARBA00010838"/>
    </source>
</evidence>
<feature type="chain" id="PRO_5019100105" description="Beta-glucosidase" evidence="4">
    <location>
        <begin position="31"/>
        <end position="473"/>
    </location>
</feature>
<dbReference type="AlphaFoldDB" id="A0A445CFC7"/>
<organism evidence="5 6">
    <name type="scientific">Arachis hypogaea</name>
    <name type="common">Peanut</name>
    <dbReference type="NCBI Taxonomy" id="3818"/>
    <lineage>
        <taxon>Eukaryota</taxon>
        <taxon>Viridiplantae</taxon>
        <taxon>Streptophyta</taxon>
        <taxon>Embryophyta</taxon>
        <taxon>Tracheophyta</taxon>
        <taxon>Spermatophyta</taxon>
        <taxon>Magnoliopsida</taxon>
        <taxon>eudicotyledons</taxon>
        <taxon>Gunneridae</taxon>
        <taxon>Pentapetalae</taxon>
        <taxon>rosids</taxon>
        <taxon>fabids</taxon>
        <taxon>Fabales</taxon>
        <taxon>Fabaceae</taxon>
        <taxon>Papilionoideae</taxon>
        <taxon>50 kb inversion clade</taxon>
        <taxon>dalbergioids sensu lato</taxon>
        <taxon>Dalbergieae</taxon>
        <taxon>Pterocarpus clade</taxon>
        <taxon>Arachis</taxon>
    </lineage>
</organism>
<evidence type="ECO:0000256" key="3">
    <source>
        <dbReference type="RuleBase" id="RU003690"/>
    </source>
</evidence>
<accession>A0A445CFC7</accession>
<dbReference type="Pfam" id="PF00232">
    <property type="entry name" value="Glyco_hydro_1"/>
    <property type="match status" value="2"/>
</dbReference>
<evidence type="ECO:0000256" key="4">
    <source>
        <dbReference type="SAM" id="SignalP"/>
    </source>
</evidence>
<dbReference type="InterPro" id="IPR017853">
    <property type="entry name" value="GH"/>
</dbReference>
<dbReference type="EMBL" id="SDMP01000007">
    <property type="protein sequence ID" value="RYR49618.1"/>
    <property type="molecule type" value="Genomic_DNA"/>
</dbReference>
<dbReference type="SUPFAM" id="SSF51445">
    <property type="entry name" value="(Trans)glycosidases"/>
    <property type="match status" value="1"/>
</dbReference>
<keyword evidence="4" id="KW-0732">Signal</keyword>
<dbReference type="InterPro" id="IPR001360">
    <property type="entry name" value="Glyco_hydro_1"/>
</dbReference>